<dbReference type="EMBL" id="CP005986">
    <property type="protein sequence ID" value="AIA54680.1"/>
    <property type="molecule type" value="Genomic_DNA"/>
</dbReference>
<sequence>MYYCIIGIDNPDSLTKRAAARADHLARLHQLQAEGRLLTAGPFPAVDRDDPGSAGYLGSLIVARFESLEEAQHWAAAEPYLAAGVYADVSVRPYKVVFP</sequence>
<evidence type="ECO:0000256" key="1">
    <source>
        <dbReference type="ARBA" id="ARBA00007689"/>
    </source>
</evidence>
<comment type="similarity">
    <text evidence="1">Belongs to the YciI family.</text>
</comment>
<dbReference type="PANTHER" id="PTHR33606:SF3">
    <property type="entry name" value="PROTEIN YCII"/>
    <property type="match status" value="1"/>
</dbReference>
<dbReference type="InterPro" id="IPR011008">
    <property type="entry name" value="Dimeric_a/b-barrel"/>
</dbReference>
<evidence type="ECO:0000259" key="2">
    <source>
        <dbReference type="Pfam" id="PF03795"/>
    </source>
</evidence>
<dbReference type="InterPro" id="IPR005545">
    <property type="entry name" value="YCII"/>
</dbReference>
<protein>
    <submittedName>
        <fullName evidence="3">YciL protein</fullName>
    </submittedName>
</protein>
<organism evidence="3 4">
    <name type="scientific">Acidithiobacillus caldus (strain ATCC 51756 / DSM 8584 / KU)</name>
    <dbReference type="NCBI Taxonomy" id="637389"/>
    <lineage>
        <taxon>Bacteria</taxon>
        <taxon>Pseudomonadati</taxon>
        <taxon>Pseudomonadota</taxon>
        <taxon>Acidithiobacillia</taxon>
        <taxon>Acidithiobacillales</taxon>
        <taxon>Acidithiobacillaceae</taxon>
        <taxon>Acidithiobacillus</taxon>
    </lineage>
</organism>
<gene>
    <name evidence="3" type="ORF">Acaty_c0803</name>
</gene>
<dbReference type="KEGG" id="acz:Acaty_c0803"/>
<reference evidence="3 4" key="1">
    <citation type="journal article" date="2009" name="J. Bacteriol.">
        <title>Draft genome sequence of the extremely acidophilic bacterium Acidithiobacillus caldus ATCC 51756 reveals metabolic versatility in the genus Acidithiobacillus.</title>
        <authorList>
            <person name="Valdes J."/>
            <person name="Quatrini R."/>
            <person name="Hallberg K."/>
            <person name="Dopson M."/>
            <person name="Valenzuela P.D."/>
            <person name="Holmes D.S."/>
        </authorList>
    </citation>
    <scope>NUCLEOTIDE SEQUENCE [LARGE SCALE GENOMIC DNA]</scope>
    <source>
        <strain evidence="4">ATCC 51756 / DSM 8584 / KU</strain>
    </source>
</reference>
<accession>A0A059ZSS0</accession>
<dbReference type="HOGENOM" id="CLU_110355_3_0_6"/>
<dbReference type="NCBIfam" id="NF008473">
    <property type="entry name" value="PRK11370.1"/>
    <property type="match status" value="1"/>
</dbReference>
<dbReference type="Gene3D" id="3.30.70.1060">
    <property type="entry name" value="Dimeric alpha+beta barrel"/>
    <property type="match status" value="1"/>
</dbReference>
<evidence type="ECO:0000313" key="4">
    <source>
        <dbReference type="Proteomes" id="UP000005522"/>
    </source>
</evidence>
<dbReference type="InterPro" id="IPR051807">
    <property type="entry name" value="Sec-metab_biosynth-assoc"/>
</dbReference>
<proteinExistence type="inferred from homology"/>
<dbReference type="AlphaFoldDB" id="A0A059ZSS0"/>
<dbReference type="Pfam" id="PF03795">
    <property type="entry name" value="YCII"/>
    <property type="match status" value="1"/>
</dbReference>
<dbReference type="RefSeq" id="WP_004871041.1">
    <property type="nucleotide sequence ID" value="NZ_CP005986.1"/>
</dbReference>
<dbReference type="SUPFAM" id="SSF54909">
    <property type="entry name" value="Dimeric alpha+beta barrel"/>
    <property type="match status" value="1"/>
</dbReference>
<name>A0A059ZSS0_ACICK</name>
<dbReference type="GeneID" id="92930837"/>
<feature type="domain" description="YCII-related" evidence="2">
    <location>
        <begin position="1"/>
        <end position="94"/>
    </location>
</feature>
<dbReference type="PANTHER" id="PTHR33606">
    <property type="entry name" value="PROTEIN YCII"/>
    <property type="match status" value="1"/>
</dbReference>
<evidence type="ECO:0000313" key="3">
    <source>
        <dbReference type="EMBL" id="AIA54680.1"/>
    </source>
</evidence>
<dbReference type="Proteomes" id="UP000005522">
    <property type="component" value="Chromosome"/>
</dbReference>
<dbReference type="eggNOG" id="COG2350">
    <property type="taxonomic scope" value="Bacteria"/>
</dbReference>